<dbReference type="InterPro" id="IPR051063">
    <property type="entry name" value="PDI"/>
</dbReference>
<name>A0A1X0NSF7_9TRYP</name>
<dbReference type="NCBIfam" id="TIGR01126">
    <property type="entry name" value="pdi_dom"/>
    <property type="match status" value="2"/>
</dbReference>
<evidence type="ECO:0000313" key="13">
    <source>
        <dbReference type="Proteomes" id="UP000192257"/>
    </source>
</evidence>
<feature type="chain" id="PRO_5013004375" description="protein disulfide-isomerase" evidence="10">
    <location>
        <begin position="32"/>
        <end position="382"/>
    </location>
</feature>
<dbReference type="GO" id="GO:0003756">
    <property type="term" value="F:protein disulfide isomerase activity"/>
    <property type="evidence" value="ECO:0007669"/>
    <property type="project" value="UniProtKB-EC"/>
</dbReference>
<dbReference type="InterPro" id="IPR036356">
    <property type="entry name" value="ERp29_C_sf"/>
</dbReference>
<dbReference type="RefSeq" id="XP_028881690.1">
    <property type="nucleotide sequence ID" value="XM_029027080.1"/>
</dbReference>
<dbReference type="GO" id="GO:0005783">
    <property type="term" value="C:endoplasmic reticulum"/>
    <property type="evidence" value="ECO:0007669"/>
    <property type="project" value="InterPro"/>
</dbReference>
<evidence type="ECO:0000256" key="2">
    <source>
        <dbReference type="ARBA" id="ARBA00006347"/>
    </source>
</evidence>
<keyword evidence="6" id="KW-1015">Disulfide bond</keyword>
<dbReference type="GeneID" id="39986860"/>
<comment type="catalytic activity">
    <reaction evidence="1">
        <text>Catalyzes the rearrangement of -S-S- bonds in proteins.</text>
        <dbReference type="EC" id="5.3.4.1"/>
    </reaction>
</comment>
<dbReference type="EMBL" id="NBCO01000021">
    <property type="protein sequence ID" value="ORC87624.1"/>
    <property type="molecule type" value="Genomic_DNA"/>
</dbReference>
<organism evidence="12 13">
    <name type="scientific">Trypanosoma theileri</name>
    <dbReference type="NCBI Taxonomy" id="67003"/>
    <lineage>
        <taxon>Eukaryota</taxon>
        <taxon>Discoba</taxon>
        <taxon>Euglenozoa</taxon>
        <taxon>Kinetoplastea</taxon>
        <taxon>Metakinetoplastina</taxon>
        <taxon>Trypanosomatida</taxon>
        <taxon>Trypanosomatidae</taxon>
        <taxon>Trypanosoma</taxon>
    </lineage>
</organism>
<reference evidence="12 13" key="1">
    <citation type="submission" date="2017-03" db="EMBL/GenBank/DDBJ databases">
        <title>An alternative strategy for trypanosome survival in the mammalian bloodstream revealed through genome and transcriptome analysis of the ubiquitous bovine parasite Trypanosoma (Megatrypanum) theileri.</title>
        <authorList>
            <person name="Kelly S."/>
            <person name="Ivens A."/>
            <person name="Mott A."/>
            <person name="O'Neill E."/>
            <person name="Emms D."/>
            <person name="Macleod O."/>
            <person name="Voorheis P."/>
            <person name="Matthews J."/>
            <person name="Matthews K."/>
            <person name="Carrington M."/>
        </authorList>
    </citation>
    <scope>NUCLEOTIDE SEQUENCE [LARGE SCALE GENOMIC DNA]</scope>
    <source>
        <strain evidence="12">Edinburgh</strain>
    </source>
</reference>
<dbReference type="InterPro" id="IPR036249">
    <property type="entry name" value="Thioredoxin-like_sf"/>
</dbReference>
<dbReference type="VEuPathDB" id="TriTrypDB:TM35_000212300"/>
<dbReference type="PANTHER" id="PTHR45672:SF11">
    <property type="entry name" value="PROTEIN DISULFIDE-ISOMERASE C17H9.14C"/>
    <property type="match status" value="1"/>
</dbReference>
<dbReference type="Gene3D" id="1.20.1150.12">
    <property type="entry name" value="Endoplasmic reticulum resident protein 29, C-terminal domain"/>
    <property type="match status" value="1"/>
</dbReference>
<dbReference type="InterPro" id="IPR005788">
    <property type="entry name" value="PDI_thioredoxin-like_dom"/>
</dbReference>
<dbReference type="InterPro" id="IPR011679">
    <property type="entry name" value="ERp29_C"/>
</dbReference>
<evidence type="ECO:0000256" key="3">
    <source>
        <dbReference type="ARBA" id="ARBA00012723"/>
    </source>
</evidence>
<dbReference type="EC" id="5.3.4.1" evidence="3"/>
<feature type="signal peptide" evidence="10">
    <location>
        <begin position="1"/>
        <end position="31"/>
    </location>
</feature>
<keyword evidence="7" id="KW-0413">Isomerase</keyword>
<evidence type="ECO:0000256" key="8">
    <source>
        <dbReference type="ARBA" id="ARBA00023284"/>
    </source>
</evidence>
<dbReference type="PRINTS" id="PR00421">
    <property type="entry name" value="THIOREDOXIN"/>
</dbReference>
<evidence type="ECO:0000256" key="4">
    <source>
        <dbReference type="ARBA" id="ARBA00022729"/>
    </source>
</evidence>
<dbReference type="STRING" id="67003.A0A1X0NSF7"/>
<keyword evidence="13" id="KW-1185">Reference proteome</keyword>
<dbReference type="PROSITE" id="PS00194">
    <property type="entry name" value="THIOREDOXIN_1"/>
    <property type="match status" value="2"/>
</dbReference>
<dbReference type="CDD" id="cd00238">
    <property type="entry name" value="ERp29c"/>
    <property type="match status" value="1"/>
</dbReference>
<evidence type="ECO:0000256" key="7">
    <source>
        <dbReference type="ARBA" id="ARBA00023235"/>
    </source>
</evidence>
<keyword evidence="5" id="KW-0677">Repeat</keyword>
<evidence type="ECO:0000256" key="5">
    <source>
        <dbReference type="ARBA" id="ARBA00022737"/>
    </source>
</evidence>
<dbReference type="GO" id="GO:0006457">
    <property type="term" value="P:protein folding"/>
    <property type="evidence" value="ECO:0007669"/>
    <property type="project" value="TreeGrafter"/>
</dbReference>
<evidence type="ECO:0000313" key="12">
    <source>
        <dbReference type="EMBL" id="ORC87624.1"/>
    </source>
</evidence>
<dbReference type="PROSITE" id="PS51352">
    <property type="entry name" value="THIOREDOXIN_2"/>
    <property type="match status" value="2"/>
</dbReference>
<dbReference type="InterPro" id="IPR017937">
    <property type="entry name" value="Thioredoxin_CS"/>
</dbReference>
<dbReference type="Pfam" id="PF00085">
    <property type="entry name" value="Thioredoxin"/>
    <property type="match status" value="2"/>
</dbReference>
<keyword evidence="8" id="KW-0676">Redox-active center</keyword>
<comment type="caution">
    <text evidence="12">The sequence shown here is derived from an EMBL/GenBank/DDBJ whole genome shotgun (WGS) entry which is preliminary data.</text>
</comment>
<dbReference type="Proteomes" id="UP000192257">
    <property type="component" value="Unassembled WGS sequence"/>
</dbReference>
<keyword evidence="4 10" id="KW-0732">Signal</keyword>
<dbReference type="PANTHER" id="PTHR45672">
    <property type="entry name" value="PROTEIN DISULFIDE-ISOMERASE C17H9.14C-RELATED"/>
    <property type="match status" value="1"/>
</dbReference>
<sequence>MSPSLSSYPTPLRLLLLLLLLFFLLASVATAEDPGAAMDGVLDLTSANFEAHVGKSAPALVEFYAPWCGHCKNMAPEYARLGQAVKAAGATERVVVAKVDATQQRDLATRFNVGGYPTLLFFAAGSTTPESYSGSRSAESFVSFLNGKVSGLNLALPREHSYARELDQSNFDAVAMDPSKHAFVMFYAPWCGHCKNLHPIYERLATVFKDEPDLVIAKLNADDSDNAAVRYRYKVDGFPTLVFLPKGKKQEPMYYNEERDLESLVTYINENTGKDRLSSGELNKSFGVYLDISALLRDMISGKKSEEEKKKLFEQVKEKANELTGESAKQYHRINEKVLESGEEFVDKELARLQRILQGSVSAAKRDAMTIRANILRSIKEL</sequence>
<dbReference type="AlphaFoldDB" id="A0A1X0NSF7"/>
<proteinExistence type="inferred from homology"/>
<evidence type="ECO:0000256" key="10">
    <source>
        <dbReference type="SAM" id="SignalP"/>
    </source>
</evidence>
<gene>
    <name evidence="12" type="ORF">TM35_000212300</name>
</gene>
<dbReference type="OrthoDB" id="427280at2759"/>
<dbReference type="SUPFAM" id="SSF47933">
    <property type="entry name" value="ERP29 C domain-like"/>
    <property type="match status" value="1"/>
</dbReference>
<feature type="domain" description="Thioredoxin" evidence="11">
    <location>
        <begin position="20"/>
        <end position="125"/>
    </location>
</feature>
<dbReference type="Pfam" id="PF07749">
    <property type="entry name" value="ERp29"/>
    <property type="match status" value="1"/>
</dbReference>
<accession>A0A1X0NSF7</accession>
<evidence type="ECO:0000256" key="6">
    <source>
        <dbReference type="ARBA" id="ARBA00023157"/>
    </source>
</evidence>
<dbReference type="Gene3D" id="3.40.30.10">
    <property type="entry name" value="Glutaredoxin"/>
    <property type="match status" value="2"/>
</dbReference>
<dbReference type="SUPFAM" id="SSF52833">
    <property type="entry name" value="Thioredoxin-like"/>
    <property type="match status" value="2"/>
</dbReference>
<dbReference type="InterPro" id="IPR013766">
    <property type="entry name" value="Thioredoxin_domain"/>
</dbReference>
<evidence type="ECO:0000259" key="11">
    <source>
        <dbReference type="PROSITE" id="PS51352"/>
    </source>
</evidence>
<protein>
    <recommendedName>
        <fullName evidence="3">protein disulfide-isomerase</fullName>
        <ecNumber evidence="3">5.3.4.1</ecNumber>
    </recommendedName>
</protein>
<dbReference type="CDD" id="cd02998">
    <property type="entry name" value="PDI_a_ERp38"/>
    <property type="match status" value="2"/>
</dbReference>
<evidence type="ECO:0000256" key="1">
    <source>
        <dbReference type="ARBA" id="ARBA00001182"/>
    </source>
</evidence>
<comment type="similarity">
    <text evidence="2 9">Belongs to the protein disulfide isomerase family.</text>
</comment>
<evidence type="ECO:0000256" key="9">
    <source>
        <dbReference type="RuleBase" id="RU004208"/>
    </source>
</evidence>
<feature type="domain" description="Thioredoxin" evidence="11">
    <location>
        <begin position="131"/>
        <end position="273"/>
    </location>
</feature>